<accession>A0A9D4DU49</accession>
<feature type="region of interest" description="Disordered" evidence="1">
    <location>
        <begin position="26"/>
        <end position="103"/>
    </location>
</feature>
<dbReference type="AlphaFoldDB" id="A0A9D4DU49"/>
<protein>
    <submittedName>
        <fullName evidence="2">Uncharacterized protein</fullName>
    </submittedName>
</protein>
<evidence type="ECO:0000313" key="3">
    <source>
        <dbReference type="Proteomes" id="UP000828390"/>
    </source>
</evidence>
<sequence>MPSPQHVNAIFNHRKDSVSETEVARGVAQEAPQPSVKKTVADKPHVTIAKSSAQKDDFQVVENKKNKAKSQKKQISTQEETPTEKEEDKMEARDLEVSGEKRGRKGLITGSKRVCDTENIEELSPLPKNRCAVLEIEDLEERNLVIDLDSQDVNMTPADLILRTNINKMSFQLIDYLYQKSTDVFINHFFKLPFTVKNQ</sequence>
<reference evidence="2" key="1">
    <citation type="journal article" date="2019" name="bioRxiv">
        <title>The Genome of the Zebra Mussel, Dreissena polymorpha: A Resource for Invasive Species Research.</title>
        <authorList>
            <person name="McCartney M.A."/>
            <person name="Auch B."/>
            <person name="Kono T."/>
            <person name="Mallez S."/>
            <person name="Zhang Y."/>
            <person name="Obille A."/>
            <person name="Becker A."/>
            <person name="Abrahante J.E."/>
            <person name="Garbe J."/>
            <person name="Badalamenti J.P."/>
            <person name="Herman A."/>
            <person name="Mangelson H."/>
            <person name="Liachko I."/>
            <person name="Sullivan S."/>
            <person name="Sone E.D."/>
            <person name="Koren S."/>
            <person name="Silverstein K.A.T."/>
            <person name="Beckman K.B."/>
            <person name="Gohl D.M."/>
        </authorList>
    </citation>
    <scope>NUCLEOTIDE SEQUENCE</scope>
    <source>
        <strain evidence="2">Duluth1</strain>
        <tissue evidence="2">Whole animal</tissue>
    </source>
</reference>
<evidence type="ECO:0000256" key="1">
    <source>
        <dbReference type="SAM" id="MobiDB-lite"/>
    </source>
</evidence>
<feature type="compositionally biased region" description="Basic and acidic residues" evidence="1">
    <location>
        <begin position="82"/>
        <end position="101"/>
    </location>
</feature>
<dbReference type="Proteomes" id="UP000828390">
    <property type="component" value="Unassembled WGS sequence"/>
</dbReference>
<evidence type="ECO:0000313" key="2">
    <source>
        <dbReference type="EMBL" id="KAH3755882.1"/>
    </source>
</evidence>
<gene>
    <name evidence="2" type="ORF">DPMN_190581</name>
</gene>
<organism evidence="2 3">
    <name type="scientific">Dreissena polymorpha</name>
    <name type="common">Zebra mussel</name>
    <name type="synonym">Mytilus polymorpha</name>
    <dbReference type="NCBI Taxonomy" id="45954"/>
    <lineage>
        <taxon>Eukaryota</taxon>
        <taxon>Metazoa</taxon>
        <taxon>Spiralia</taxon>
        <taxon>Lophotrochozoa</taxon>
        <taxon>Mollusca</taxon>
        <taxon>Bivalvia</taxon>
        <taxon>Autobranchia</taxon>
        <taxon>Heteroconchia</taxon>
        <taxon>Euheterodonta</taxon>
        <taxon>Imparidentia</taxon>
        <taxon>Neoheterodontei</taxon>
        <taxon>Myida</taxon>
        <taxon>Dreissenoidea</taxon>
        <taxon>Dreissenidae</taxon>
        <taxon>Dreissena</taxon>
    </lineage>
</organism>
<proteinExistence type="predicted"/>
<reference evidence="2" key="2">
    <citation type="submission" date="2020-11" db="EMBL/GenBank/DDBJ databases">
        <authorList>
            <person name="McCartney M.A."/>
            <person name="Auch B."/>
            <person name="Kono T."/>
            <person name="Mallez S."/>
            <person name="Becker A."/>
            <person name="Gohl D.M."/>
            <person name="Silverstein K.A.T."/>
            <person name="Koren S."/>
            <person name="Bechman K.B."/>
            <person name="Herman A."/>
            <person name="Abrahante J.E."/>
            <person name="Garbe J."/>
        </authorList>
    </citation>
    <scope>NUCLEOTIDE SEQUENCE</scope>
    <source>
        <strain evidence="2">Duluth1</strain>
        <tissue evidence="2">Whole animal</tissue>
    </source>
</reference>
<dbReference type="EMBL" id="JAIWYP010000010">
    <property type="protein sequence ID" value="KAH3755882.1"/>
    <property type="molecule type" value="Genomic_DNA"/>
</dbReference>
<keyword evidence="3" id="KW-1185">Reference proteome</keyword>
<feature type="compositionally biased region" description="Basic and acidic residues" evidence="1">
    <location>
        <begin position="53"/>
        <end position="65"/>
    </location>
</feature>
<name>A0A9D4DU49_DREPO</name>
<comment type="caution">
    <text evidence="2">The sequence shown here is derived from an EMBL/GenBank/DDBJ whole genome shotgun (WGS) entry which is preliminary data.</text>
</comment>